<dbReference type="Pfam" id="PF00392">
    <property type="entry name" value="GntR"/>
    <property type="match status" value="1"/>
</dbReference>
<dbReference type="SMART" id="SM00345">
    <property type="entry name" value="HTH_GNTR"/>
    <property type="match status" value="1"/>
</dbReference>
<organism evidence="6 7">
    <name type="scientific">Glycomyces sambucus</name>
    <dbReference type="NCBI Taxonomy" id="380244"/>
    <lineage>
        <taxon>Bacteria</taxon>
        <taxon>Bacillati</taxon>
        <taxon>Actinomycetota</taxon>
        <taxon>Actinomycetes</taxon>
        <taxon>Glycomycetales</taxon>
        <taxon>Glycomycetaceae</taxon>
        <taxon>Glycomyces</taxon>
    </lineage>
</organism>
<dbReference type="OrthoDB" id="162505at2"/>
<dbReference type="GO" id="GO:0003700">
    <property type="term" value="F:DNA-binding transcription factor activity"/>
    <property type="evidence" value="ECO:0007669"/>
    <property type="project" value="InterPro"/>
</dbReference>
<dbReference type="PANTHER" id="PTHR38445:SF12">
    <property type="entry name" value="GNTR-FAMILY TRANSCRIPTIONAL REGULATOR"/>
    <property type="match status" value="1"/>
</dbReference>
<evidence type="ECO:0000259" key="5">
    <source>
        <dbReference type="PROSITE" id="PS50949"/>
    </source>
</evidence>
<dbReference type="EMBL" id="FNGF01000001">
    <property type="protein sequence ID" value="SDK53664.1"/>
    <property type="molecule type" value="Genomic_DNA"/>
</dbReference>
<keyword evidence="3" id="KW-0804">Transcription</keyword>
<feature type="region of interest" description="Disordered" evidence="4">
    <location>
        <begin position="125"/>
        <end position="175"/>
    </location>
</feature>
<keyword evidence="1" id="KW-0805">Transcription regulation</keyword>
<feature type="compositionally biased region" description="Polar residues" evidence="4">
    <location>
        <begin position="161"/>
        <end position="175"/>
    </location>
</feature>
<dbReference type="GO" id="GO:0003677">
    <property type="term" value="F:DNA binding"/>
    <property type="evidence" value="ECO:0007669"/>
    <property type="project" value="UniProtKB-KW"/>
</dbReference>
<evidence type="ECO:0000256" key="3">
    <source>
        <dbReference type="ARBA" id="ARBA00023163"/>
    </source>
</evidence>
<sequence length="175" mass="18826">MRMTLDVDSEVPIYQQIRDQIVTAIAEGDLTAEDPLPSTRQLGGDLAINFHTVSKAYDLLRREGFIRVNRKSGAVVRRDPRSGPPEPGMADAWEERLRILLAEAVAHGLDADEVLHRSGRVLNSFGRNASEGTASERAASGHAASGRATPGRAASERAAPDQSTSDPVVSDRSLT</sequence>
<protein>
    <submittedName>
        <fullName evidence="6">DNA-binding transcriptional regulator YhcF, GntR family</fullName>
    </submittedName>
</protein>
<feature type="compositionally biased region" description="Low complexity" evidence="4">
    <location>
        <begin position="135"/>
        <end position="148"/>
    </location>
</feature>
<dbReference type="InterPro" id="IPR000524">
    <property type="entry name" value="Tscrpt_reg_HTH_GntR"/>
</dbReference>
<proteinExistence type="predicted"/>
<dbReference type="InterPro" id="IPR036388">
    <property type="entry name" value="WH-like_DNA-bd_sf"/>
</dbReference>
<evidence type="ECO:0000256" key="1">
    <source>
        <dbReference type="ARBA" id="ARBA00023015"/>
    </source>
</evidence>
<name>A0A1G9CQD6_9ACTN</name>
<dbReference type="PROSITE" id="PS50949">
    <property type="entry name" value="HTH_GNTR"/>
    <property type="match status" value="1"/>
</dbReference>
<dbReference type="AlphaFoldDB" id="A0A1G9CQD6"/>
<evidence type="ECO:0000256" key="2">
    <source>
        <dbReference type="ARBA" id="ARBA00023125"/>
    </source>
</evidence>
<accession>A0A1G9CQD6</accession>
<dbReference type="SUPFAM" id="SSF46785">
    <property type="entry name" value="Winged helix' DNA-binding domain"/>
    <property type="match status" value="1"/>
</dbReference>
<keyword evidence="7" id="KW-1185">Reference proteome</keyword>
<reference evidence="7" key="1">
    <citation type="submission" date="2016-10" db="EMBL/GenBank/DDBJ databases">
        <authorList>
            <person name="Varghese N."/>
            <person name="Submissions S."/>
        </authorList>
    </citation>
    <scope>NUCLEOTIDE SEQUENCE [LARGE SCALE GENOMIC DNA]</scope>
    <source>
        <strain evidence="7">CGMCC 4.3147</strain>
    </source>
</reference>
<keyword evidence="2 6" id="KW-0238">DNA-binding</keyword>
<dbReference type="Proteomes" id="UP000198662">
    <property type="component" value="Unassembled WGS sequence"/>
</dbReference>
<dbReference type="PANTHER" id="PTHR38445">
    <property type="entry name" value="HTH-TYPE TRANSCRIPTIONAL REPRESSOR YTRA"/>
    <property type="match status" value="1"/>
</dbReference>
<dbReference type="STRING" id="380244.SAMN05216298_0453"/>
<evidence type="ECO:0000313" key="6">
    <source>
        <dbReference type="EMBL" id="SDK53664.1"/>
    </source>
</evidence>
<dbReference type="InterPro" id="IPR036390">
    <property type="entry name" value="WH_DNA-bd_sf"/>
</dbReference>
<evidence type="ECO:0000313" key="7">
    <source>
        <dbReference type="Proteomes" id="UP000198662"/>
    </source>
</evidence>
<dbReference type="Gene3D" id="1.10.10.10">
    <property type="entry name" value="Winged helix-like DNA-binding domain superfamily/Winged helix DNA-binding domain"/>
    <property type="match status" value="1"/>
</dbReference>
<feature type="domain" description="HTH gntR-type" evidence="5">
    <location>
        <begin position="11"/>
        <end position="79"/>
    </location>
</feature>
<gene>
    <name evidence="6" type="ORF">SAMN05216298_0453</name>
</gene>
<dbReference type="CDD" id="cd07377">
    <property type="entry name" value="WHTH_GntR"/>
    <property type="match status" value="1"/>
</dbReference>
<evidence type="ECO:0000256" key="4">
    <source>
        <dbReference type="SAM" id="MobiDB-lite"/>
    </source>
</evidence>